<feature type="transmembrane region" description="Helical" evidence="5">
    <location>
        <begin position="154"/>
        <end position="173"/>
    </location>
</feature>
<feature type="transmembrane region" description="Helical" evidence="5">
    <location>
        <begin position="310"/>
        <end position="330"/>
    </location>
</feature>
<feature type="transmembrane region" description="Helical" evidence="5">
    <location>
        <begin position="351"/>
        <end position="368"/>
    </location>
</feature>
<evidence type="ECO:0000256" key="3">
    <source>
        <dbReference type="ARBA" id="ARBA00022989"/>
    </source>
</evidence>
<accession>A0A1T5F5W6</accession>
<dbReference type="GO" id="GO:0016020">
    <property type="term" value="C:membrane"/>
    <property type="evidence" value="ECO:0007669"/>
    <property type="project" value="UniProtKB-SubCell"/>
</dbReference>
<evidence type="ECO:0000256" key="1">
    <source>
        <dbReference type="ARBA" id="ARBA00004141"/>
    </source>
</evidence>
<proteinExistence type="predicted"/>
<feature type="transmembrane region" description="Helical" evidence="5">
    <location>
        <begin position="79"/>
        <end position="99"/>
    </location>
</feature>
<keyword evidence="7" id="KW-0436">Ligase</keyword>
<dbReference type="EMBL" id="FUYP01000029">
    <property type="protein sequence ID" value="SKB91539.1"/>
    <property type="molecule type" value="Genomic_DNA"/>
</dbReference>
<evidence type="ECO:0000313" key="8">
    <source>
        <dbReference type="Proteomes" id="UP000190044"/>
    </source>
</evidence>
<feature type="transmembrane region" description="Helical" evidence="5">
    <location>
        <begin position="374"/>
        <end position="392"/>
    </location>
</feature>
<evidence type="ECO:0000256" key="2">
    <source>
        <dbReference type="ARBA" id="ARBA00022692"/>
    </source>
</evidence>
<dbReference type="PANTHER" id="PTHR37422">
    <property type="entry name" value="TEICHURONIC ACID BIOSYNTHESIS PROTEIN TUAE"/>
    <property type="match status" value="1"/>
</dbReference>
<evidence type="ECO:0000313" key="7">
    <source>
        <dbReference type="EMBL" id="SKB91539.1"/>
    </source>
</evidence>
<evidence type="ECO:0000259" key="6">
    <source>
        <dbReference type="Pfam" id="PF04932"/>
    </source>
</evidence>
<dbReference type="Proteomes" id="UP000190044">
    <property type="component" value="Unassembled WGS sequence"/>
</dbReference>
<keyword evidence="4 5" id="KW-0472">Membrane</keyword>
<organism evidence="7 8">
    <name type="scientific">Sphingopyxis flava</name>
    <dbReference type="NCBI Taxonomy" id="1507287"/>
    <lineage>
        <taxon>Bacteria</taxon>
        <taxon>Pseudomonadati</taxon>
        <taxon>Pseudomonadota</taxon>
        <taxon>Alphaproteobacteria</taxon>
        <taxon>Sphingomonadales</taxon>
        <taxon>Sphingomonadaceae</taxon>
        <taxon>Sphingopyxis</taxon>
    </lineage>
</organism>
<dbReference type="InterPro" id="IPR051533">
    <property type="entry name" value="WaaL-like"/>
</dbReference>
<dbReference type="PANTHER" id="PTHR37422:SF13">
    <property type="entry name" value="LIPOPOLYSACCHARIDE BIOSYNTHESIS PROTEIN PA4999-RELATED"/>
    <property type="match status" value="1"/>
</dbReference>
<dbReference type="AlphaFoldDB" id="A0A1T5F5W6"/>
<protein>
    <submittedName>
        <fullName evidence="7">O-Antigen ligase</fullName>
    </submittedName>
</protein>
<name>A0A1T5F5W6_9SPHN</name>
<comment type="subcellular location">
    <subcellularLocation>
        <location evidence="1">Membrane</location>
        <topology evidence="1">Multi-pass membrane protein</topology>
    </subcellularLocation>
</comment>
<gene>
    <name evidence="7" type="ORF">SAMN06295937_10292</name>
</gene>
<keyword evidence="2 5" id="KW-0812">Transmembrane</keyword>
<dbReference type="InterPro" id="IPR007016">
    <property type="entry name" value="O-antigen_ligase-rel_domated"/>
</dbReference>
<evidence type="ECO:0000256" key="5">
    <source>
        <dbReference type="SAM" id="Phobius"/>
    </source>
</evidence>
<evidence type="ECO:0000256" key="4">
    <source>
        <dbReference type="ARBA" id="ARBA00023136"/>
    </source>
</evidence>
<sequence length="397" mass="43309">MLLTAWIAFQLIPLPPAVWHALPGRETIIEIDRLLGQPDLWRPISLTPSQTWNSLLAMSVPLAALLLAATLDTEDHPRLMLAIVAAAAVSSLLGFFQLLSGTEGAAYLYRITNSGAMVGLFANRNHNAVFLACATVIAAALLRDERMRNRQSRGAQIALVLALLTFTALTALIGSRAGFVAGVAGFSIGYFMLISVWHAKPLRRREVEAPVGVPGIWRFLVYLPPVLLIMLLATVIGLSDRVTALSRLTDPGAGVDMRAEAWPTVLSMIEKFWVTGSGMGSFPDAYEMFEPDALLSPFYFNHAHNDWAEVPLTGGLPMVLILISAVVWVARRFLSIGVRNLAKSYRGDMRLPVLVIMFILAAASLVDYPLRVPSLQVMIIMLITLVCCPASARVQRV</sequence>
<keyword evidence="8" id="KW-1185">Reference proteome</keyword>
<feature type="transmembrane region" description="Helical" evidence="5">
    <location>
        <begin position="179"/>
        <end position="199"/>
    </location>
</feature>
<dbReference type="GO" id="GO:0016874">
    <property type="term" value="F:ligase activity"/>
    <property type="evidence" value="ECO:0007669"/>
    <property type="project" value="UniProtKB-KW"/>
</dbReference>
<keyword evidence="3 5" id="KW-1133">Transmembrane helix</keyword>
<feature type="transmembrane region" description="Helical" evidence="5">
    <location>
        <begin position="52"/>
        <end position="72"/>
    </location>
</feature>
<feature type="domain" description="O-antigen ligase-related" evidence="6">
    <location>
        <begin position="162"/>
        <end position="322"/>
    </location>
</feature>
<dbReference type="Pfam" id="PF04932">
    <property type="entry name" value="Wzy_C"/>
    <property type="match status" value="1"/>
</dbReference>
<reference evidence="8" key="1">
    <citation type="submission" date="2017-02" db="EMBL/GenBank/DDBJ databases">
        <authorList>
            <person name="Varghese N."/>
            <person name="Submissions S."/>
        </authorList>
    </citation>
    <scope>NUCLEOTIDE SEQUENCE [LARGE SCALE GENOMIC DNA]</scope>
    <source>
        <strain evidence="8">R11H</strain>
    </source>
</reference>
<feature type="transmembrane region" description="Helical" evidence="5">
    <location>
        <begin position="125"/>
        <end position="142"/>
    </location>
</feature>
<feature type="transmembrane region" description="Helical" evidence="5">
    <location>
        <begin position="219"/>
        <end position="238"/>
    </location>
</feature>